<dbReference type="InterPro" id="IPR006058">
    <property type="entry name" value="2Fe2S_fd_BS"/>
</dbReference>
<dbReference type="SUPFAM" id="SSF47741">
    <property type="entry name" value="CO dehydrogenase ISP C-domain like"/>
    <property type="match status" value="1"/>
</dbReference>
<dbReference type="GO" id="GO:0016491">
    <property type="term" value="F:oxidoreductase activity"/>
    <property type="evidence" value="ECO:0007669"/>
    <property type="project" value="UniProtKB-KW"/>
</dbReference>
<evidence type="ECO:0000256" key="1">
    <source>
        <dbReference type="ARBA" id="ARBA00022714"/>
    </source>
</evidence>
<dbReference type="Pfam" id="PF00111">
    <property type="entry name" value="Fer2"/>
    <property type="match status" value="1"/>
</dbReference>
<evidence type="ECO:0000256" key="5">
    <source>
        <dbReference type="ARBA" id="ARBA00023014"/>
    </source>
</evidence>
<dbReference type="Pfam" id="PF01799">
    <property type="entry name" value="Fer2_2"/>
    <property type="match status" value="1"/>
</dbReference>
<evidence type="ECO:0000313" key="7">
    <source>
        <dbReference type="EMBL" id="KPV42909.1"/>
    </source>
</evidence>
<dbReference type="InterPro" id="IPR012675">
    <property type="entry name" value="Beta-grasp_dom_sf"/>
</dbReference>
<dbReference type="GO" id="GO:0051537">
    <property type="term" value="F:2 iron, 2 sulfur cluster binding"/>
    <property type="evidence" value="ECO:0007669"/>
    <property type="project" value="UniProtKB-KW"/>
</dbReference>
<dbReference type="AlphaFoldDB" id="A0A0N8PNZ6"/>
<dbReference type="PROSITE" id="PS51085">
    <property type="entry name" value="2FE2S_FER_2"/>
    <property type="match status" value="1"/>
</dbReference>
<dbReference type="PANTHER" id="PTHR44379">
    <property type="entry name" value="OXIDOREDUCTASE WITH IRON-SULFUR SUBUNIT"/>
    <property type="match status" value="1"/>
</dbReference>
<dbReference type="EMBL" id="LJCO01000068">
    <property type="protein sequence ID" value="KPV42909.1"/>
    <property type="molecule type" value="Genomic_DNA"/>
</dbReference>
<dbReference type="InterPro" id="IPR051452">
    <property type="entry name" value="Diverse_Oxidoreductases"/>
</dbReference>
<name>A0A0N8PNZ6_9BACL</name>
<dbReference type="InterPro" id="IPR036884">
    <property type="entry name" value="2Fe-2S-bd_dom_sf"/>
</dbReference>
<keyword evidence="3" id="KW-0560">Oxidoreductase</keyword>
<keyword evidence="2" id="KW-0479">Metal-binding</keyword>
<evidence type="ECO:0000256" key="4">
    <source>
        <dbReference type="ARBA" id="ARBA00023004"/>
    </source>
</evidence>
<dbReference type="PATRIC" id="fig|471514.4.peg.3334"/>
<dbReference type="InterPro" id="IPR036010">
    <property type="entry name" value="2Fe-2S_ferredoxin-like_sf"/>
</dbReference>
<dbReference type="STRING" id="471514.AN477_15195"/>
<dbReference type="GO" id="GO:0046872">
    <property type="term" value="F:metal ion binding"/>
    <property type="evidence" value="ECO:0007669"/>
    <property type="project" value="UniProtKB-KW"/>
</dbReference>
<reference evidence="7 8" key="1">
    <citation type="submission" date="2015-09" db="EMBL/GenBank/DDBJ databases">
        <title>Draft genome sequence of Alicyclobacillus ferrooxydans DSM 22381.</title>
        <authorList>
            <person name="Hemp J."/>
        </authorList>
    </citation>
    <scope>NUCLEOTIDE SEQUENCE [LARGE SCALE GENOMIC DNA]</scope>
    <source>
        <strain evidence="7 8">TC-34</strain>
    </source>
</reference>
<dbReference type="InterPro" id="IPR001041">
    <property type="entry name" value="2Fe-2S_ferredoxin-type"/>
</dbReference>
<dbReference type="FunFam" id="1.10.150.120:FF:000003">
    <property type="entry name" value="Carbon monoxide dehydrogenase, small subunit"/>
    <property type="match status" value="1"/>
</dbReference>
<dbReference type="Gene3D" id="1.10.150.120">
    <property type="entry name" value="[2Fe-2S]-binding domain"/>
    <property type="match status" value="1"/>
</dbReference>
<dbReference type="CDD" id="cd00207">
    <property type="entry name" value="fer2"/>
    <property type="match status" value="1"/>
</dbReference>
<keyword evidence="8" id="KW-1185">Reference proteome</keyword>
<protein>
    <recommendedName>
        <fullName evidence="6">2Fe-2S ferredoxin-type domain-containing protein</fullName>
    </recommendedName>
</protein>
<dbReference type="InterPro" id="IPR002888">
    <property type="entry name" value="2Fe-2S-bd"/>
</dbReference>
<evidence type="ECO:0000256" key="3">
    <source>
        <dbReference type="ARBA" id="ARBA00023002"/>
    </source>
</evidence>
<proteinExistence type="predicted"/>
<evidence type="ECO:0000313" key="8">
    <source>
        <dbReference type="Proteomes" id="UP000050482"/>
    </source>
</evidence>
<accession>A0A0N8PNZ6</accession>
<dbReference type="SUPFAM" id="SSF54292">
    <property type="entry name" value="2Fe-2S ferredoxin-like"/>
    <property type="match status" value="1"/>
</dbReference>
<feature type="domain" description="2Fe-2S ferredoxin-type" evidence="6">
    <location>
        <begin position="1"/>
        <end position="77"/>
    </location>
</feature>
<dbReference type="Proteomes" id="UP000050482">
    <property type="component" value="Unassembled WGS sequence"/>
</dbReference>
<keyword evidence="4" id="KW-0408">Iron</keyword>
<comment type="caution">
    <text evidence="7">The sequence shown here is derived from an EMBL/GenBank/DDBJ whole genome shotgun (WGS) entry which is preliminary data.</text>
</comment>
<dbReference type="PANTHER" id="PTHR44379:SF5">
    <property type="entry name" value="OXIDOREDUCTASE WITH IRON-SULFUR SUBUNIT"/>
    <property type="match status" value="1"/>
</dbReference>
<keyword evidence="1" id="KW-0001">2Fe-2S</keyword>
<evidence type="ECO:0000256" key="2">
    <source>
        <dbReference type="ARBA" id="ARBA00022723"/>
    </source>
</evidence>
<gene>
    <name evidence="7" type="ORF">AN477_15195</name>
</gene>
<evidence type="ECO:0000259" key="6">
    <source>
        <dbReference type="PROSITE" id="PS51085"/>
    </source>
</evidence>
<keyword evidence="5" id="KW-0411">Iron-sulfur</keyword>
<sequence>MAISFTLNGTLRTIHVPPTRRFADILRDDLGLTGTKISCGIGRCGACTVLQNGLPVNACLLMAYQVDGSSILTIEGLAEDGQEQEAAADRVQHGDAPAKNVGCREPVGECAETHGDAAGEGADRHGLSPDRTVSQALHPLQRAFLEAGGFQCGYCTPGMILAAKALLDASPNPTQAQIREALSGNLCRCTGYTGIFRAIELVVNSGHAKPHTAIDMEGEDVH</sequence>
<dbReference type="PROSITE" id="PS00197">
    <property type="entry name" value="2FE2S_FER_1"/>
    <property type="match status" value="1"/>
</dbReference>
<organism evidence="7 8">
    <name type="scientific">Alicyclobacillus ferrooxydans</name>
    <dbReference type="NCBI Taxonomy" id="471514"/>
    <lineage>
        <taxon>Bacteria</taxon>
        <taxon>Bacillati</taxon>
        <taxon>Bacillota</taxon>
        <taxon>Bacilli</taxon>
        <taxon>Bacillales</taxon>
        <taxon>Alicyclobacillaceae</taxon>
        <taxon>Alicyclobacillus</taxon>
    </lineage>
</organism>
<dbReference type="Gene3D" id="3.10.20.30">
    <property type="match status" value="1"/>
</dbReference>